<feature type="transmembrane region" description="Helical" evidence="1">
    <location>
        <begin position="98"/>
        <end position="122"/>
    </location>
</feature>
<feature type="transmembrane region" description="Helical" evidence="1">
    <location>
        <begin position="400"/>
        <end position="420"/>
    </location>
</feature>
<feature type="transmembrane region" description="Helical" evidence="1">
    <location>
        <begin position="218"/>
        <end position="237"/>
    </location>
</feature>
<name>A0A1G9CJL7_9MICO</name>
<dbReference type="OrthoDB" id="3169698at2"/>
<feature type="transmembrane region" description="Helical" evidence="1">
    <location>
        <begin position="35"/>
        <end position="57"/>
    </location>
</feature>
<dbReference type="RefSeq" id="WP_092323123.1">
    <property type="nucleotide sequence ID" value="NZ_FNFU01000007.1"/>
</dbReference>
<organism evidence="2 3">
    <name type="scientific">Cryobacterium psychrotolerans</name>
    <dbReference type="NCBI Taxonomy" id="386301"/>
    <lineage>
        <taxon>Bacteria</taxon>
        <taxon>Bacillati</taxon>
        <taxon>Actinomycetota</taxon>
        <taxon>Actinomycetes</taxon>
        <taxon>Micrococcales</taxon>
        <taxon>Microbacteriaceae</taxon>
        <taxon>Cryobacterium</taxon>
    </lineage>
</organism>
<feature type="transmembrane region" description="Helical" evidence="1">
    <location>
        <begin position="483"/>
        <end position="502"/>
    </location>
</feature>
<keyword evidence="1" id="KW-0812">Transmembrane</keyword>
<feature type="transmembrane region" description="Helical" evidence="1">
    <location>
        <begin position="173"/>
        <end position="206"/>
    </location>
</feature>
<evidence type="ECO:0000256" key="1">
    <source>
        <dbReference type="SAM" id="Phobius"/>
    </source>
</evidence>
<dbReference type="STRING" id="386301.SAMN05216282_10779"/>
<feature type="transmembrane region" description="Helical" evidence="1">
    <location>
        <begin position="275"/>
        <end position="291"/>
    </location>
</feature>
<feature type="transmembrane region" description="Helical" evidence="1">
    <location>
        <begin position="243"/>
        <end position="263"/>
    </location>
</feature>
<evidence type="ECO:0000313" key="2">
    <source>
        <dbReference type="EMBL" id="SDK51818.1"/>
    </source>
</evidence>
<dbReference type="Pfam" id="PF20176">
    <property type="entry name" value="DUF6541"/>
    <property type="match status" value="1"/>
</dbReference>
<keyword evidence="1" id="KW-1133">Transmembrane helix</keyword>
<accession>A0A1G9CJL7</accession>
<reference evidence="2 3" key="1">
    <citation type="submission" date="2016-10" db="EMBL/GenBank/DDBJ databases">
        <authorList>
            <person name="de Groot N.N."/>
        </authorList>
    </citation>
    <scope>NUCLEOTIDE SEQUENCE [LARGE SCALE GENOMIC DNA]</scope>
    <source>
        <strain evidence="2 3">CGMCC 1.5382</strain>
    </source>
</reference>
<dbReference type="Proteomes" id="UP000198701">
    <property type="component" value="Unassembled WGS sequence"/>
</dbReference>
<dbReference type="AlphaFoldDB" id="A0A1G9CJL7"/>
<feature type="transmembrane region" description="Helical" evidence="1">
    <location>
        <begin position="63"/>
        <end position="86"/>
    </location>
</feature>
<feature type="transmembrane region" description="Helical" evidence="1">
    <location>
        <begin position="327"/>
        <end position="349"/>
    </location>
</feature>
<feature type="transmembrane region" description="Helical" evidence="1">
    <location>
        <begin position="297"/>
        <end position="315"/>
    </location>
</feature>
<keyword evidence="3" id="KW-1185">Reference proteome</keyword>
<protein>
    <submittedName>
        <fullName evidence="2">Uncharacterized protein</fullName>
    </submittedName>
</protein>
<sequence length="653" mass="67567">MSWFEAIPALTVAVLTVVLIGAPFAWAVGARGITFLGLSVASSVSAVALSSVVAPLVGMPWNLLAPFLVSLPLAAIGFALRRFFVLPPLPGPREWGSVFGWSLAAVALGGTLVAFSVLPAIVQADTPSQTYDAIFHLNAVQWVLDTGDASPINMTMSTPGSSGSFYPTPWHAIVALVVQLTGAGVVVATNAVAVATAAFVWPVACIFLARALFGPGHLALVLTGAMSAAFASFPIVLLGFGVLYPNLLAVALVPIALGLLVMALRQDSAATLKPVALWLLTAWVVLGMSIAHPNALFSLFALSAPLLVQACVVFVRRRRREPRSGGPIAAAVVALAAAFALEAFLWTRVATSDNAWLPDRPFLVSIAEAALAGPGNLTLGFAASIVVLTGVVITLFRRRLLWLSASWAVAVLLFAVANGGPEGALRDAITGLWYNDSFRLAALLPIVAVPLAVQGLLAIIRFAQRGADRILPGSRTPAATRGVSAAVAVALVAIAVAGTQLGNIQAARSNLAATYRMSDTSPLLGTAERDFLAEVGRIVPEGGVIAGNPWNGSSLVYAYTGRAALFPHVGGSYPQSYRDLAEGLAQGTPAACAAAAALGVDYVLDFGDRYVFAEDERADQYGGITAVEDSSVLTVVAEDAGLKLYEVTGCAAP</sequence>
<proteinExistence type="predicted"/>
<gene>
    <name evidence="2" type="ORF">SAMN05216282_10779</name>
</gene>
<dbReference type="InterPro" id="IPR046671">
    <property type="entry name" value="DUF6541"/>
</dbReference>
<feature type="transmembrane region" description="Helical" evidence="1">
    <location>
        <begin position="440"/>
        <end position="462"/>
    </location>
</feature>
<evidence type="ECO:0000313" key="3">
    <source>
        <dbReference type="Proteomes" id="UP000198701"/>
    </source>
</evidence>
<feature type="transmembrane region" description="Helical" evidence="1">
    <location>
        <begin position="6"/>
        <end position="28"/>
    </location>
</feature>
<feature type="transmembrane region" description="Helical" evidence="1">
    <location>
        <begin position="369"/>
        <end position="393"/>
    </location>
</feature>
<dbReference type="EMBL" id="FNFU01000007">
    <property type="protein sequence ID" value="SDK51818.1"/>
    <property type="molecule type" value="Genomic_DNA"/>
</dbReference>
<keyword evidence="1" id="KW-0472">Membrane</keyword>